<evidence type="ECO:0000313" key="3">
    <source>
        <dbReference type="Proteomes" id="UP000326396"/>
    </source>
</evidence>
<dbReference type="Proteomes" id="UP000326396">
    <property type="component" value="Linkage Group LG6"/>
</dbReference>
<name>A0A5N6MC88_9ASTR</name>
<organism evidence="2 3">
    <name type="scientific">Mikania micrantha</name>
    <name type="common">bitter vine</name>
    <dbReference type="NCBI Taxonomy" id="192012"/>
    <lineage>
        <taxon>Eukaryota</taxon>
        <taxon>Viridiplantae</taxon>
        <taxon>Streptophyta</taxon>
        <taxon>Embryophyta</taxon>
        <taxon>Tracheophyta</taxon>
        <taxon>Spermatophyta</taxon>
        <taxon>Magnoliopsida</taxon>
        <taxon>eudicotyledons</taxon>
        <taxon>Gunneridae</taxon>
        <taxon>Pentapetalae</taxon>
        <taxon>asterids</taxon>
        <taxon>campanulids</taxon>
        <taxon>Asterales</taxon>
        <taxon>Asteraceae</taxon>
        <taxon>Asteroideae</taxon>
        <taxon>Heliantheae alliance</taxon>
        <taxon>Eupatorieae</taxon>
        <taxon>Mikania</taxon>
    </lineage>
</organism>
<comment type="caution">
    <text evidence="2">The sequence shown here is derived from an EMBL/GenBank/DDBJ whole genome shotgun (WGS) entry which is preliminary data.</text>
</comment>
<dbReference type="EMBL" id="SZYD01000016">
    <property type="protein sequence ID" value="KAD3338107.1"/>
    <property type="molecule type" value="Genomic_DNA"/>
</dbReference>
<protein>
    <submittedName>
        <fullName evidence="2">Uncharacterized protein</fullName>
    </submittedName>
</protein>
<accession>A0A5N6MC88</accession>
<proteinExistence type="predicted"/>
<evidence type="ECO:0000313" key="2">
    <source>
        <dbReference type="EMBL" id="KAD3338107.1"/>
    </source>
</evidence>
<feature type="region of interest" description="Disordered" evidence="1">
    <location>
        <begin position="20"/>
        <end position="40"/>
    </location>
</feature>
<gene>
    <name evidence="2" type="ORF">E3N88_33628</name>
</gene>
<sequence>MAVTLSASLTDVMVASGALKKGSGTTEDPEQPSNKKRKVVKNFATTTTTKQAVLNQPPQNRGSYSGTAPFCNKCNYHHQPGTGCRQCTYCGKMGHWQYAKTLTPPPTLHENIRTHDIKASPPRQRKSSARQ</sequence>
<feature type="region of interest" description="Disordered" evidence="1">
    <location>
        <begin position="103"/>
        <end position="131"/>
    </location>
</feature>
<reference evidence="2 3" key="1">
    <citation type="submission" date="2019-05" db="EMBL/GenBank/DDBJ databases">
        <title>Mikania micrantha, genome provides insights into the molecular mechanism of rapid growth.</title>
        <authorList>
            <person name="Liu B."/>
        </authorList>
    </citation>
    <scope>NUCLEOTIDE SEQUENCE [LARGE SCALE GENOMIC DNA]</scope>
    <source>
        <strain evidence="2">NLD-2019</strain>
        <tissue evidence="2">Leaf</tissue>
    </source>
</reference>
<keyword evidence="3" id="KW-1185">Reference proteome</keyword>
<dbReference type="AlphaFoldDB" id="A0A5N6MC88"/>
<evidence type="ECO:0000256" key="1">
    <source>
        <dbReference type="SAM" id="MobiDB-lite"/>
    </source>
</evidence>